<dbReference type="GeneID" id="94364005"/>
<evidence type="ECO:0000256" key="4">
    <source>
        <dbReference type="ARBA" id="ARBA00023284"/>
    </source>
</evidence>
<dbReference type="Gene3D" id="3.40.30.10">
    <property type="entry name" value="Glutaredoxin"/>
    <property type="match status" value="1"/>
</dbReference>
<dbReference type="GO" id="GO:0016491">
    <property type="term" value="F:oxidoreductase activity"/>
    <property type="evidence" value="ECO:0007669"/>
    <property type="project" value="UniProtKB-KW"/>
</dbReference>
<dbReference type="Pfam" id="PF18312">
    <property type="entry name" value="ScsC_N"/>
    <property type="match status" value="1"/>
</dbReference>
<dbReference type="CDD" id="cd03023">
    <property type="entry name" value="DsbA_Com1_like"/>
    <property type="match status" value="1"/>
</dbReference>
<dbReference type="Pfam" id="PF01323">
    <property type="entry name" value="DSBA"/>
    <property type="match status" value="1"/>
</dbReference>
<dbReference type="AlphaFoldDB" id="A0A2U2CGD8"/>
<dbReference type="PANTHER" id="PTHR13887">
    <property type="entry name" value="GLUTATHIONE S-TRANSFERASE KAPPA"/>
    <property type="match status" value="1"/>
</dbReference>
<keyword evidence="2" id="KW-0560">Oxidoreductase</keyword>
<dbReference type="InterPro" id="IPR036249">
    <property type="entry name" value="Thioredoxin-like_sf"/>
</dbReference>
<dbReference type="SUPFAM" id="SSF52833">
    <property type="entry name" value="Thioredoxin-like"/>
    <property type="match status" value="1"/>
</dbReference>
<dbReference type="InterPro" id="IPR041205">
    <property type="entry name" value="ScsC_N"/>
</dbReference>
<dbReference type="InterPro" id="IPR001853">
    <property type="entry name" value="DSBA-like_thioredoxin_dom"/>
</dbReference>
<gene>
    <name evidence="7" type="ORF">C4N9_03810</name>
</gene>
<comment type="caution">
    <text evidence="7">The sequence shown here is derived from an EMBL/GenBank/DDBJ whole genome shotgun (WGS) entry which is preliminary data.</text>
</comment>
<evidence type="ECO:0000313" key="7">
    <source>
        <dbReference type="EMBL" id="PWE30889.1"/>
    </source>
</evidence>
<dbReference type="PANTHER" id="PTHR13887:SF14">
    <property type="entry name" value="DISULFIDE BOND FORMATION PROTEIN D"/>
    <property type="match status" value="1"/>
</dbReference>
<evidence type="ECO:0000259" key="6">
    <source>
        <dbReference type="PROSITE" id="PS51352"/>
    </source>
</evidence>
<evidence type="ECO:0000256" key="1">
    <source>
        <dbReference type="ARBA" id="ARBA00022729"/>
    </source>
</evidence>
<dbReference type="EMBL" id="QEYD01000002">
    <property type="protein sequence ID" value="PWE30889.1"/>
    <property type="molecule type" value="Genomic_DNA"/>
</dbReference>
<evidence type="ECO:0000256" key="3">
    <source>
        <dbReference type="ARBA" id="ARBA00023157"/>
    </source>
</evidence>
<dbReference type="InterPro" id="IPR013766">
    <property type="entry name" value="Thioredoxin_domain"/>
</dbReference>
<keyword evidence="8" id="KW-1185">Reference proteome</keyword>
<keyword evidence="4" id="KW-0676">Redox-active center</keyword>
<proteinExistence type="predicted"/>
<evidence type="ECO:0000313" key="8">
    <source>
        <dbReference type="Proteomes" id="UP000244940"/>
    </source>
</evidence>
<feature type="chain" id="PRO_5015514962" evidence="5">
    <location>
        <begin position="28"/>
        <end position="258"/>
    </location>
</feature>
<dbReference type="OrthoDB" id="9780147at2"/>
<feature type="signal peptide" evidence="5">
    <location>
        <begin position="1"/>
        <end position="27"/>
    </location>
</feature>
<dbReference type="PROSITE" id="PS51352">
    <property type="entry name" value="THIOREDOXIN_2"/>
    <property type="match status" value="1"/>
</dbReference>
<dbReference type="Proteomes" id="UP000244940">
    <property type="component" value="Unassembled WGS sequence"/>
</dbReference>
<keyword evidence="1 5" id="KW-0732">Signal</keyword>
<protein>
    <submittedName>
        <fullName evidence="7">Disulfide bond formation protein DsbA</fullName>
    </submittedName>
</protein>
<feature type="domain" description="Thioredoxin" evidence="6">
    <location>
        <begin position="66"/>
        <end position="258"/>
    </location>
</feature>
<organism evidence="7 8">
    <name type="scientific">Pararhodobacter marinus</name>
    <dbReference type="NCBI Taxonomy" id="2184063"/>
    <lineage>
        <taxon>Bacteria</taxon>
        <taxon>Pseudomonadati</taxon>
        <taxon>Pseudomonadota</taxon>
        <taxon>Alphaproteobacteria</taxon>
        <taxon>Rhodobacterales</taxon>
        <taxon>Paracoccaceae</taxon>
        <taxon>Pararhodobacter</taxon>
    </lineage>
</organism>
<evidence type="ECO:0000256" key="2">
    <source>
        <dbReference type="ARBA" id="ARBA00023002"/>
    </source>
</evidence>
<evidence type="ECO:0000256" key="5">
    <source>
        <dbReference type="SAM" id="SignalP"/>
    </source>
</evidence>
<reference evidence="7 8" key="1">
    <citation type="submission" date="2018-05" db="EMBL/GenBank/DDBJ databases">
        <title>Pararhodobacter marina sp. nov., isolated from deep-sea water of the Indian Ocean.</title>
        <authorList>
            <person name="Lai Q.Sr."/>
            <person name="Liu X."/>
            <person name="Shao Z."/>
        </authorList>
    </citation>
    <scope>NUCLEOTIDE SEQUENCE [LARGE SCALE GENOMIC DNA]</scope>
    <source>
        <strain evidence="7 8">CIC4N-9</strain>
    </source>
</reference>
<accession>A0A2U2CGD8</accession>
<keyword evidence="3" id="KW-1015">Disulfide bond</keyword>
<sequence>MIRMSAIAATLAACLATTSLSTLPAMAQTAPATEQEREAFGAAVRAYLMEHPEVIFEAVGEYERRQEAQQAEMDLALVEINADDIFDDGHSWIGGNPEGDITLVEFMDYRCGYCRRAQPAVSELIASDGNIRLIVKEFPILGPQSEIMSRFAVAVQQVGGDEPYAEIHEALMSWEGDVTPEDLRAMAEDLGLDATEIMAAMNGDDVTRILQANHALAERLRITGTPTFVMGAEGGATELLRGYLPLDAMQASVAELRG</sequence>
<dbReference type="RefSeq" id="WP_109531967.1">
    <property type="nucleotide sequence ID" value="NZ_QEYD01000002.1"/>
</dbReference>
<name>A0A2U2CGD8_9RHOB</name>